<dbReference type="AlphaFoldDB" id="A0A2U3QFV2"/>
<proteinExistence type="inferred from homology"/>
<sequence>MEDLKTSETWRVFRIQSELVEGFETLHDLGPAVTIFGSARLSQENKYYEDAVRLAKMLADDGFAIITGGGPGIMEGANKGAKKGKAHSVGLNIEIPAEQEPNRYHDISLSFRYFFIRKLMFIKYAIAFIIFPGGFGTMDELFEALTLSQTKRIQSFPIILYGSEYWKGLMDWMKNTLVPNGTIAREDFALFSLVDTPEEVRFLINEHYRVFGGLRPKARRKSKTTK</sequence>
<dbReference type="Pfam" id="PF03641">
    <property type="entry name" value="Lysine_decarbox"/>
    <property type="match status" value="1"/>
</dbReference>
<dbReference type="SUPFAM" id="SSF102405">
    <property type="entry name" value="MCP/YpsA-like"/>
    <property type="match status" value="1"/>
</dbReference>
<dbReference type="GO" id="GO:0009691">
    <property type="term" value="P:cytokinin biosynthetic process"/>
    <property type="evidence" value="ECO:0007669"/>
    <property type="project" value="UniProtKB-UniRule"/>
</dbReference>
<reference evidence="5" key="1">
    <citation type="submission" date="2018-03" db="EMBL/GenBank/DDBJ databases">
        <authorList>
            <person name="Zecchin S."/>
        </authorList>
    </citation>
    <scope>NUCLEOTIDE SEQUENCE [LARGE SCALE GENOMIC DNA]</scope>
</reference>
<keyword evidence="5" id="KW-1185">Reference proteome</keyword>
<dbReference type="OrthoDB" id="9801098at2"/>
<gene>
    <name evidence="4" type="ORF">NBG4_20025</name>
</gene>
<dbReference type="PANTHER" id="PTHR43393">
    <property type="entry name" value="CYTOKININ RIBOSIDE 5'-MONOPHOSPHATE PHOSPHORIBOHYDROLASE"/>
    <property type="match status" value="1"/>
</dbReference>
<dbReference type="InterPro" id="IPR031100">
    <property type="entry name" value="LOG_fam"/>
</dbReference>
<keyword evidence="2" id="KW-0378">Hydrolase</keyword>
<evidence type="ECO:0000313" key="4">
    <source>
        <dbReference type="EMBL" id="SPQ00219.1"/>
    </source>
</evidence>
<dbReference type="InterPro" id="IPR005269">
    <property type="entry name" value="LOG"/>
</dbReference>
<keyword evidence="3" id="KW-0472">Membrane</keyword>
<accession>A0A2U3QFV2</accession>
<keyword evidence="2" id="KW-0203">Cytokinin biosynthesis</keyword>
<dbReference type="NCBIfam" id="TIGR00730">
    <property type="entry name" value="Rossman fold protein, TIGR00730 family"/>
    <property type="match status" value="1"/>
</dbReference>
<keyword evidence="3" id="KW-0812">Transmembrane</keyword>
<organism evidence="4 5">
    <name type="scientific">Candidatus Sulfobium mesophilum</name>
    <dbReference type="NCBI Taxonomy" id="2016548"/>
    <lineage>
        <taxon>Bacteria</taxon>
        <taxon>Pseudomonadati</taxon>
        <taxon>Nitrospirota</taxon>
        <taxon>Nitrospiria</taxon>
        <taxon>Nitrospirales</taxon>
        <taxon>Nitrospiraceae</taxon>
        <taxon>Candidatus Sulfobium</taxon>
    </lineage>
</organism>
<name>A0A2U3QFV2_9BACT</name>
<evidence type="ECO:0000256" key="2">
    <source>
        <dbReference type="RuleBase" id="RU363015"/>
    </source>
</evidence>
<dbReference type="PANTHER" id="PTHR43393:SF2">
    <property type="entry name" value="CYTOKININ RIBOSIDE 5'-MONOPHOSPHATE PHOSPHORIBOHYDROLASE"/>
    <property type="match status" value="1"/>
</dbReference>
<comment type="similarity">
    <text evidence="2">Belongs to the LOG family.</text>
</comment>
<evidence type="ECO:0000256" key="1">
    <source>
        <dbReference type="ARBA" id="ARBA00000274"/>
    </source>
</evidence>
<evidence type="ECO:0000313" key="5">
    <source>
        <dbReference type="Proteomes" id="UP000245125"/>
    </source>
</evidence>
<comment type="catalytic activity">
    <reaction evidence="1">
        <text>AMP + H2O = D-ribose 5-phosphate + adenine</text>
        <dbReference type="Rhea" id="RHEA:20129"/>
        <dbReference type="ChEBI" id="CHEBI:15377"/>
        <dbReference type="ChEBI" id="CHEBI:16708"/>
        <dbReference type="ChEBI" id="CHEBI:78346"/>
        <dbReference type="ChEBI" id="CHEBI:456215"/>
        <dbReference type="EC" id="3.2.2.4"/>
    </reaction>
</comment>
<dbReference type="InterPro" id="IPR052341">
    <property type="entry name" value="LOG_family_nucleotidases"/>
</dbReference>
<dbReference type="EMBL" id="OUUY01000064">
    <property type="protein sequence ID" value="SPQ00219.1"/>
    <property type="molecule type" value="Genomic_DNA"/>
</dbReference>
<dbReference type="EC" id="3.2.2.n1" evidence="2"/>
<feature type="transmembrane region" description="Helical" evidence="3">
    <location>
        <begin position="121"/>
        <end position="138"/>
    </location>
</feature>
<protein>
    <recommendedName>
        <fullName evidence="2">Cytokinin riboside 5'-monophosphate phosphoribohydrolase</fullName>
        <ecNumber evidence="2">3.2.2.n1</ecNumber>
    </recommendedName>
</protein>
<evidence type="ECO:0000256" key="3">
    <source>
        <dbReference type="SAM" id="Phobius"/>
    </source>
</evidence>
<dbReference type="GO" id="GO:0005829">
    <property type="term" value="C:cytosol"/>
    <property type="evidence" value="ECO:0007669"/>
    <property type="project" value="TreeGrafter"/>
</dbReference>
<dbReference type="Proteomes" id="UP000245125">
    <property type="component" value="Unassembled WGS sequence"/>
</dbReference>
<dbReference type="Gene3D" id="3.40.50.450">
    <property type="match status" value="1"/>
</dbReference>
<dbReference type="GO" id="GO:0008714">
    <property type="term" value="F:AMP nucleosidase activity"/>
    <property type="evidence" value="ECO:0007669"/>
    <property type="project" value="UniProtKB-EC"/>
</dbReference>
<keyword evidence="3" id="KW-1133">Transmembrane helix</keyword>
<dbReference type="FunFam" id="3.40.50.450:FF:000011">
    <property type="entry name" value="TIGR00730 family Rossman fold protein"/>
    <property type="match status" value="1"/>
</dbReference>